<reference evidence="2 3" key="1">
    <citation type="submission" date="2018-08" db="EMBL/GenBank/DDBJ databases">
        <title>Genomic investigation of the strawberry pathogen Phytophthora fragariae indicates pathogenicity is determined by transcriptional variation in three key races.</title>
        <authorList>
            <person name="Adams T.M."/>
            <person name="Armitage A.D."/>
            <person name="Sobczyk M.K."/>
            <person name="Bates H.J."/>
            <person name="Dunwell J.M."/>
            <person name="Nellist C.F."/>
            <person name="Harrison R.J."/>
        </authorList>
    </citation>
    <scope>NUCLEOTIDE SEQUENCE [LARGE SCALE GENOMIC DNA]</scope>
    <source>
        <strain evidence="2 3">BC-1</strain>
    </source>
</reference>
<dbReference type="AlphaFoldDB" id="A0A6A3V3B1"/>
<comment type="caution">
    <text evidence="2">The sequence shown here is derived from an EMBL/GenBank/DDBJ whole genome shotgun (WGS) entry which is preliminary data.</text>
</comment>
<evidence type="ECO:0000313" key="2">
    <source>
        <dbReference type="EMBL" id="KAE9157998.1"/>
    </source>
</evidence>
<organism evidence="2 3">
    <name type="scientific">Phytophthora fragariae</name>
    <dbReference type="NCBI Taxonomy" id="53985"/>
    <lineage>
        <taxon>Eukaryota</taxon>
        <taxon>Sar</taxon>
        <taxon>Stramenopiles</taxon>
        <taxon>Oomycota</taxon>
        <taxon>Peronosporomycetes</taxon>
        <taxon>Peronosporales</taxon>
        <taxon>Peronosporaceae</taxon>
        <taxon>Phytophthora</taxon>
    </lineage>
</organism>
<sequence length="121" mass="14432">MLKDYKNCELGTDDLEERTPELGEEIKGPPVRDKMPLVDWELFRRRASCLAAKLALPSCYWDRLSKWTEQYYAENAPSIWDKLWDRAGRARASHSRRRKRRDRKRNGKKTDENGGPKRPRW</sequence>
<gene>
    <name evidence="2" type="ORF">PF002_g33223</name>
</gene>
<proteinExistence type="predicted"/>
<evidence type="ECO:0000256" key="1">
    <source>
        <dbReference type="SAM" id="MobiDB-lite"/>
    </source>
</evidence>
<accession>A0A6A3V3B1</accession>
<name>A0A6A3V3B1_9STRA</name>
<evidence type="ECO:0000313" key="3">
    <source>
        <dbReference type="Proteomes" id="UP000440367"/>
    </source>
</evidence>
<feature type="compositionally biased region" description="Basic residues" evidence="1">
    <location>
        <begin position="89"/>
        <end position="107"/>
    </location>
</feature>
<feature type="region of interest" description="Disordered" evidence="1">
    <location>
        <begin position="1"/>
        <end position="30"/>
    </location>
</feature>
<feature type="region of interest" description="Disordered" evidence="1">
    <location>
        <begin position="88"/>
        <end position="121"/>
    </location>
</feature>
<dbReference type="EMBL" id="QXGD01009405">
    <property type="protein sequence ID" value="KAE9157998.1"/>
    <property type="molecule type" value="Genomic_DNA"/>
</dbReference>
<dbReference type="Proteomes" id="UP000440367">
    <property type="component" value="Unassembled WGS sequence"/>
</dbReference>
<feature type="compositionally biased region" description="Basic and acidic residues" evidence="1">
    <location>
        <begin position="17"/>
        <end position="30"/>
    </location>
</feature>
<protein>
    <submittedName>
        <fullName evidence="2">Uncharacterized protein</fullName>
    </submittedName>
</protein>